<evidence type="ECO:0000313" key="1">
    <source>
        <dbReference type="EMBL" id="GBM89045.1"/>
    </source>
</evidence>
<feature type="non-terminal residue" evidence="1">
    <location>
        <position position="1"/>
    </location>
</feature>
<protein>
    <submittedName>
        <fullName evidence="1">Uncharacterized protein</fullName>
    </submittedName>
</protein>
<dbReference type="EMBL" id="BGPR01267403">
    <property type="protein sequence ID" value="GBM89045.1"/>
    <property type="molecule type" value="Genomic_DNA"/>
</dbReference>
<accession>A0A4Y2JGM5</accession>
<evidence type="ECO:0000313" key="2">
    <source>
        <dbReference type="Proteomes" id="UP000499080"/>
    </source>
</evidence>
<gene>
    <name evidence="1" type="ORF">AVEN_214753_1</name>
</gene>
<reference evidence="1 2" key="1">
    <citation type="journal article" date="2019" name="Sci. Rep.">
        <title>Orb-weaving spider Araneus ventricosus genome elucidates the spidroin gene catalogue.</title>
        <authorList>
            <person name="Kono N."/>
            <person name="Nakamura H."/>
            <person name="Ohtoshi R."/>
            <person name="Moran D.A.P."/>
            <person name="Shinohara A."/>
            <person name="Yoshida Y."/>
            <person name="Fujiwara M."/>
            <person name="Mori M."/>
            <person name="Tomita M."/>
            <person name="Arakawa K."/>
        </authorList>
    </citation>
    <scope>NUCLEOTIDE SEQUENCE [LARGE SCALE GENOMIC DNA]</scope>
</reference>
<dbReference type="Proteomes" id="UP000499080">
    <property type="component" value="Unassembled WGS sequence"/>
</dbReference>
<organism evidence="1 2">
    <name type="scientific">Araneus ventricosus</name>
    <name type="common">Orbweaver spider</name>
    <name type="synonym">Epeira ventricosa</name>
    <dbReference type="NCBI Taxonomy" id="182803"/>
    <lineage>
        <taxon>Eukaryota</taxon>
        <taxon>Metazoa</taxon>
        <taxon>Ecdysozoa</taxon>
        <taxon>Arthropoda</taxon>
        <taxon>Chelicerata</taxon>
        <taxon>Arachnida</taxon>
        <taxon>Araneae</taxon>
        <taxon>Araneomorphae</taxon>
        <taxon>Entelegynae</taxon>
        <taxon>Araneoidea</taxon>
        <taxon>Araneidae</taxon>
        <taxon>Araneus</taxon>
    </lineage>
</organism>
<proteinExistence type="predicted"/>
<comment type="caution">
    <text evidence="1">The sequence shown here is derived from an EMBL/GenBank/DDBJ whole genome shotgun (WGS) entry which is preliminary data.</text>
</comment>
<sequence>FPVKQTVVCKRHPHLQKNGEQVLSRRCIVTCSHRSRDVRRHAGFVDGELSA</sequence>
<keyword evidence="2" id="KW-1185">Reference proteome</keyword>
<dbReference type="AlphaFoldDB" id="A0A4Y2JGM5"/>
<name>A0A4Y2JGM5_ARAVE</name>